<feature type="binding site" evidence="10">
    <location>
        <position position="363"/>
    </location>
    <ligand>
        <name>L-glutamate</name>
        <dbReference type="ChEBI" id="CHEBI:29985"/>
    </ligand>
</feature>
<feature type="binding site" evidence="10">
    <location>
        <position position="324"/>
    </location>
    <ligand>
        <name>L-glutamate</name>
        <dbReference type="ChEBI" id="CHEBI:29985"/>
    </ligand>
</feature>
<dbReference type="Gene3D" id="3.30.590.10">
    <property type="entry name" value="Glutamine synthetase/guanido kinase, catalytic domain"/>
    <property type="match status" value="1"/>
</dbReference>
<dbReference type="InterPro" id="IPR014746">
    <property type="entry name" value="Gln_synth/guanido_kin_cat_dom"/>
</dbReference>
<comment type="similarity">
    <text evidence="1 13 14">Belongs to the glutamine synthetase family.</text>
</comment>
<dbReference type="SMART" id="SM01230">
    <property type="entry name" value="Gln-synt_C"/>
    <property type="match status" value="1"/>
</dbReference>
<keyword evidence="12" id="KW-0479">Metal-binding</keyword>
<gene>
    <name evidence="17" type="primary">glnA</name>
    <name evidence="17" type="ORF">Y919_09310</name>
</gene>
<proteinExistence type="inferred from homology"/>
<dbReference type="PANTHER" id="PTHR43407:SF1">
    <property type="entry name" value="LENGSIN"/>
    <property type="match status" value="1"/>
</dbReference>
<dbReference type="GO" id="GO:0016020">
    <property type="term" value="C:membrane"/>
    <property type="evidence" value="ECO:0007669"/>
    <property type="project" value="TreeGrafter"/>
</dbReference>
<dbReference type="GO" id="GO:0019740">
    <property type="term" value="P:nitrogen utilization"/>
    <property type="evidence" value="ECO:0007669"/>
    <property type="project" value="TreeGrafter"/>
</dbReference>
<feature type="binding site" evidence="10">
    <location>
        <position position="342"/>
    </location>
    <ligand>
        <name>L-glutamate</name>
        <dbReference type="ChEBI" id="CHEBI:29985"/>
    </ligand>
</feature>
<dbReference type="PROSITE" id="PS51987">
    <property type="entry name" value="GS_CATALYTIC"/>
    <property type="match status" value="1"/>
</dbReference>
<dbReference type="STRING" id="1156417.Y919_09310"/>
<evidence type="ECO:0000256" key="12">
    <source>
        <dbReference type="PIRSR" id="PIRSR604809-3"/>
    </source>
</evidence>
<feature type="domain" description="GS beta-grasp" evidence="15">
    <location>
        <begin position="15"/>
        <end position="99"/>
    </location>
</feature>
<evidence type="ECO:0000256" key="1">
    <source>
        <dbReference type="ARBA" id="ARBA00009897"/>
    </source>
</evidence>
<dbReference type="EC" id="6.3.1.2" evidence="2"/>
<feature type="binding site" evidence="12">
    <location>
        <position position="134"/>
    </location>
    <ligand>
        <name>Mg(2+)</name>
        <dbReference type="ChEBI" id="CHEBI:18420"/>
        <label>1</label>
    </ligand>
</feature>
<feature type="binding site" evidence="11">
    <location>
        <position position="342"/>
    </location>
    <ligand>
        <name>ATP</name>
        <dbReference type="ChEBI" id="CHEBI:30616"/>
    </ligand>
</feature>
<feature type="domain" description="GS catalytic" evidence="16">
    <location>
        <begin position="107"/>
        <end position="476"/>
    </location>
</feature>
<feature type="binding site" evidence="12">
    <location>
        <position position="132"/>
    </location>
    <ligand>
        <name>Mg(2+)</name>
        <dbReference type="ChEBI" id="CHEBI:18420"/>
        <label>1</label>
    </ligand>
</feature>
<evidence type="ECO:0000256" key="11">
    <source>
        <dbReference type="PIRSR" id="PIRSR604809-2"/>
    </source>
</evidence>
<dbReference type="InterPro" id="IPR008146">
    <property type="entry name" value="Gln_synth_cat_dom"/>
</dbReference>
<evidence type="ECO:0000256" key="4">
    <source>
        <dbReference type="ARBA" id="ARBA00022598"/>
    </source>
</evidence>
<organism evidence="17 18">
    <name type="scientific">Caloranaerobacter azorensis H53214</name>
    <dbReference type="NCBI Taxonomy" id="1156417"/>
    <lineage>
        <taxon>Bacteria</taxon>
        <taxon>Bacillati</taxon>
        <taxon>Bacillota</taxon>
        <taxon>Tissierellia</taxon>
        <taxon>Tissierellales</taxon>
        <taxon>Thermohalobacteraceae</taxon>
        <taxon>Caloranaerobacter</taxon>
    </lineage>
</organism>
<dbReference type="GO" id="GO:0005737">
    <property type="term" value="C:cytoplasm"/>
    <property type="evidence" value="ECO:0007669"/>
    <property type="project" value="TreeGrafter"/>
</dbReference>
<comment type="catalytic activity">
    <reaction evidence="9">
        <text>L-glutamate + NH4(+) + ATP = L-glutamine + ADP + phosphate + H(+)</text>
        <dbReference type="Rhea" id="RHEA:16169"/>
        <dbReference type="ChEBI" id="CHEBI:15378"/>
        <dbReference type="ChEBI" id="CHEBI:28938"/>
        <dbReference type="ChEBI" id="CHEBI:29985"/>
        <dbReference type="ChEBI" id="CHEBI:30616"/>
        <dbReference type="ChEBI" id="CHEBI:43474"/>
        <dbReference type="ChEBI" id="CHEBI:58359"/>
        <dbReference type="ChEBI" id="CHEBI:456216"/>
        <dbReference type="EC" id="6.3.1.2"/>
    </reaction>
</comment>
<dbReference type="PROSITE" id="PS00180">
    <property type="entry name" value="GLNA_1"/>
    <property type="match status" value="1"/>
</dbReference>
<evidence type="ECO:0000256" key="3">
    <source>
        <dbReference type="ARBA" id="ARBA00021364"/>
    </source>
</evidence>
<evidence type="ECO:0000256" key="6">
    <source>
        <dbReference type="ARBA" id="ARBA00022840"/>
    </source>
</evidence>
<dbReference type="Pfam" id="PF03951">
    <property type="entry name" value="Gln-synt_N"/>
    <property type="match status" value="1"/>
</dbReference>
<dbReference type="GO" id="GO:0006542">
    <property type="term" value="P:glutamine biosynthetic process"/>
    <property type="evidence" value="ECO:0007669"/>
    <property type="project" value="InterPro"/>
</dbReference>
<feature type="binding site" evidence="12">
    <location>
        <position position="271"/>
    </location>
    <ligand>
        <name>Mg(2+)</name>
        <dbReference type="ChEBI" id="CHEBI:18420"/>
        <label>1</label>
    </ligand>
</feature>
<dbReference type="Gene3D" id="3.10.20.70">
    <property type="entry name" value="Glutamine synthetase, N-terminal domain"/>
    <property type="match status" value="1"/>
</dbReference>
<dbReference type="Proteomes" id="UP000029622">
    <property type="component" value="Unassembled WGS sequence"/>
</dbReference>
<dbReference type="RefSeq" id="WP_035164190.1">
    <property type="nucleotide sequence ID" value="NZ_AZTB01000051.1"/>
</dbReference>
<dbReference type="InterPro" id="IPR004809">
    <property type="entry name" value="Gln_synth_I"/>
</dbReference>
<keyword evidence="12" id="KW-0460">Magnesium</keyword>
<dbReference type="GO" id="GO:0046872">
    <property type="term" value="F:metal ion binding"/>
    <property type="evidence" value="ECO:0007669"/>
    <property type="project" value="UniProtKB-KW"/>
</dbReference>
<evidence type="ECO:0000259" key="15">
    <source>
        <dbReference type="PROSITE" id="PS51986"/>
    </source>
</evidence>
<keyword evidence="6 11" id="KW-0067">ATP-binding</keyword>
<dbReference type="PANTHER" id="PTHR43407">
    <property type="entry name" value="GLUTAMINE SYNTHETASE"/>
    <property type="match status" value="1"/>
</dbReference>
<name>A0A096BGK3_9FIRM</name>
<evidence type="ECO:0000256" key="2">
    <source>
        <dbReference type="ARBA" id="ARBA00012937"/>
    </source>
</evidence>
<evidence type="ECO:0000256" key="10">
    <source>
        <dbReference type="PIRSR" id="PIRSR604809-1"/>
    </source>
</evidence>
<evidence type="ECO:0000259" key="16">
    <source>
        <dbReference type="PROSITE" id="PS51987"/>
    </source>
</evidence>
<evidence type="ECO:0000256" key="7">
    <source>
        <dbReference type="ARBA" id="ARBA00030136"/>
    </source>
</evidence>
<comment type="caution">
    <text evidence="17">The sequence shown here is derived from an EMBL/GenBank/DDBJ whole genome shotgun (WGS) entry which is preliminary data.</text>
</comment>
<dbReference type="SUPFAM" id="SSF55931">
    <property type="entry name" value="Glutamine synthetase/guanido kinase"/>
    <property type="match status" value="1"/>
</dbReference>
<evidence type="ECO:0000313" key="17">
    <source>
        <dbReference type="EMBL" id="KGG79888.1"/>
    </source>
</evidence>
<dbReference type="InterPro" id="IPR008147">
    <property type="entry name" value="Gln_synt_N"/>
</dbReference>
<evidence type="ECO:0000256" key="14">
    <source>
        <dbReference type="RuleBase" id="RU000384"/>
    </source>
</evidence>
<feature type="binding site" evidence="12">
    <location>
        <position position="222"/>
    </location>
    <ligand>
        <name>Mg(2+)</name>
        <dbReference type="ChEBI" id="CHEBI:18420"/>
        <label>1</label>
    </ligand>
</feature>
<dbReference type="PROSITE" id="PS51986">
    <property type="entry name" value="GS_BETA_GRASP"/>
    <property type="match status" value="1"/>
</dbReference>
<dbReference type="InterPro" id="IPR036651">
    <property type="entry name" value="Gln_synt_N_sf"/>
</dbReference>
<evidence type="ECO:0000256" key="9">
    <source>
        <dbReference type="ARBA" id="ARBA00049436"/>
    </source>
</evidence>
<dbReference type="Pfam" id="PF00120">
    <property type="entry name" value="Gln-synt_C"/>
    <property type="match status" value="1"/>
</dbReference>
<evidence type="ECO:0000313" key="18">
    <source>
        <dbReference type="Proteomes" id="UP000029622"/>
    </source>
</evidence>
<feature type="binding site" evidence="12">
    <location>
        <position position="214"/>
    </location>
    <ligand>
        <name>Mg(2+)</name>
        <dbReference type="ChEBI" id="CHEBI:18420"/>
        <label>1</label>
    </ligand>
</feature>
<reference evidence="17 18" key="1">
    <citation type="submission" date="2013-12" db="EMBL/GenBank/DDBJ databases">
        <title>Draft genome sequence of Caloranaerobacter sp. H53214.</title>
        <authorList>
            <person name="Jiang L.J."/>
            <person name="Shao Z.Z."/>
            <person name="Long M.N."/>
        </authorList>
    </citation>
    <scope>NUCLEOTIDE SEQUENCE [LARGE SCALE GENOMIC DNA]</scope>
    <source>
        <strain evidence="17 18">H53214</strain>
    </source>
</reference>
<dbReference type="NCBIfam" id="TIGR00653">
    <property type="entry name" value="GlnA"/>
    <property type="match status" value="1"/>
</dbReference>
<dbReference type="GO" id="GO:0004356">
    <property type="term" value="F:glutamine synthetase activity"/>
    <property type="evidence" value="ECO:0007669"/>
    <property type="project" value="UniProtKB-EC"/>
</dbReference>
<keyword evidence="4 17" id="KW-0436">Ligase</keyword>
<feature type="binding site" evidence="10">
    <location>
        <position position="330"/>
    </location>
    <ligand>
        <name>L-glutamate</name>
        <dbReference type="ChEBI" id="CHEBI:29985"/>
    </ligand>
</feature>
<protein>
    <recommendedName>
        <fullName evidence="3">Glutamine synthetase</fullName>
        <ecNumber evidence="2">6.3.1.2</ecNumber>
    </recommendedName>
    <alternativeName>
        <fullName evidence="8">Glutamate--ammonia ligase</fullName>
    </alternativeName>
    <alternativeName>
        <fullName evidence="7">Glutamine synthetase I alpha</fullName>
    </alternativeName>
</protein>
<dbReference type="AlphaFoldDB" id="A0A096BGK3"/>
<dbReference type="EMBL" id="AZTB01000051">
    <property type="protein sequence ID" value="KGG79888.1"/>
    <property type="molecule type" value="Genomic_DNA"/>
</dbReference>
<accession>A0A096BGK3</accession>
<evidence type="ECO:0000256" key="5">
    <source>
        <dbReference type="ARBA" id="ARBA00022741"/>
    </source>
</evidence>
<evidence type="ECO:0000256" key="13">
    <source>
        <dbReference type="PROSITE-ProRule" id="PRU01330"/>
    </source>
</evidence>
<feature type="binding site" evidence="12">
    <location>
        <position position="361"/>
    </location>
    <ligand>
        <name>Mg(2+)</name>
        <dbReference type="ChEBI" id="CHEBI:18420"/>
        <label>1</label>
    </ligand>
</feature>
<evidence type="ECO:0000256" key="8">
    <source>
        <dbReference type="ARBA" id="ARBA00030668"/>
    </source>
</evidence>
<dbReference type="InterPro" id="IPR027302">
    <property type="entry name" value="Gln_synth_N_conserv_site"/>
</dbReference>
<sequence>MFEDISQVVNFCEKEGIKIIDFKVVDLAGRWHHLSIPVERFNEKILEDGIGFDGSSYGFLSVEKSDMIFKPDIRTGFIDPFCEIPTLSMIADIYQITDKNERFQSDPRYIAEKAERYLKETGIADEYIIGPEFEFYVFDHISFINKNNHQEVYIDTEQAYWNNGNKNYQNLGYKVEFQKGYHVDLPKDITNDFRSKITRQLEDLGISVKYHHHEVGGSGQVEIETQFGRLREMADKTLILKYVVKNLAIQEGKTVTFMPKPLYGEAGSGMHVHMQLFKDGKPIFYDEKGYSGLSETALYYIGGILKHAPALLAFTNPSTNSYKRLVPGYEAPVSICFATANRSSVIRIPGYAKKPEKKRFEFRPSDATANPYLAFSALLLAGIDGIINKIDPVKEGYGPYDVNIFDLPEEERNKIKSLPKSLDEAADALERDYEFLLAGGVFTKELITDHIRRIREDARKINIIPHPMEYRLYYDL</sequence>
<comment type="cofactor">
    <cofactor evidence="12">
        <name>Mg(2+)</name>
        <dbReference type="ChEBI" id="CHEBI:18420"/>
    </cofactor>
    <text evidence="12">Binds 2 Mg(2+) ions per subunit.</text>
</comment>
<dbReference type="SUPFAM" id="SSF54368">
    <property type="entry name" value="Glutamine synthetase, N-terminal domain"/>
    <property type="match status" value="1"/>
</dbReference>
<keyword evidence="5 11" id="KW-0547">Nucleotide-binding</keyword>
<dbReference type="GO" id="GO:0005524">
    <property type="term" value="F:ATP binding"/>
    <property type="evidence" value="ECO:0007669"/>
    <property type="project" value="UniProtKB-KW"/>
</dbReference>